<dbReference type="Pfam" id="PF00175">
    <property type="entry name" value="NAD_binding_1"/>
    <property type="match status" value="1"/>
</dbReference>
<dbReference type="PROSITE" id="PS51384">
    <property type="entry name" value="FAD_FR"/>
    <property type="match status" value="1"/>
</dbReference>
<dbReference type="FunFam" id="3.40.50.360:FF:000059">
    <property type="entry name" value="5-methyltetrahydrofolate-homocysteine methyltransferase reductase"/>
    <property type="match status" value="1"/>
</dbReference>
<dbReference type="EC" id="1.16.1.8" evidence="11"/>
<comment type="cofactor">
    <cofactor evidence="2">
        <name>FAD</name>
        <dbReference type="ChEBI" id="CHEBI:57692"/>
    </cofactor>
</comment>
<keyword evidence="5" id="KW-0288">FMN</keyword>
<dbReference type="SUPFAM" id="SSF52218">
    <property type="entry name" value="Flavoproteins"/>
    <property type="match status" value="1"/>
</dbReference>
<dbReference type="PRINTS" id="PR00371">
    <property type="entry name" value="FPNCR"/>
</dbReference>
<evidence type="ECO:0000256" key="10">
    <source>
        <dbReference type="ARBA" id="ARBA00023167"/>
    </source>
</evidence>
<evidence type="ECO:0000259" key="14">
    <source>
        <dbReference type="PROSITE" id="PS50902"/>
    </source>
</evidence>
<evidence type="ECO:0000256" key="11">
    <source>
        <dbReference type="ARBA" id="ARBA00039088"/>
    </source>
</evidence>
<dbReference type="PANTHER" id="PTHR19384:SF84">
    <property type="entry name" value="METHIONINE SYNTHASE REDUCTASE"/>
    <property type="match status" value="1"/>
</dbReference>
<feature type="domain" description="Flavodoxin-like" evidence="14">
    <location>
        <begin position="9"/>
        <end position="152"/>
    </location>
</feature>
<keyword evidence="9" id="KW-0560">Oxidoreductase</keyword>
<evidence type="ECO:0000259" key="15">
    <source>
        <dbReference type="PROSITE" id="PS51384"/>
    </source>
</evidence>
<dbReference type="SUPFAM" id="SSF63380">
    <property type="entry name" value="Riboflavin synthase domain-like"/>
    <property type="match status" value="1"/>
</dbReference>
<comment type="cofactor">
    <cofactor evidence="1">
        <name>FMN</name>
        <dbReference type="ChEBI" id="CHEBI:58210"/>
    </cofactor>
</comment>
<dbReference type="InterPro" id="IPR023173">
    <property type="entry name" value="NADPH_Cyt_P450_Rdtase_alpha"/>
</dbReference>
<dbReference type="Gene3D" id="3.40.50.360">
    <property type="match status" value="1"/>
</dbReference>
<dbReference type="Gene3D" id="2.40.30.10">
    <property type="entry name" value="Translation factors"/>
    <property type="match status" value="1"/>
</dbReference>
<dbReference type="InterPro" id="IPR001433">
    <property type="entry name" value="OxRdtase_FAD/NAD-bd"/>
</dbReference>
<evidence type="ECO:0000256" key="8">
    <source>
        <dbReference type="ARBA" id="ARBA00022857"/>
    </source>
</evidence>
<evidence type="ECO:0000256" key="13">
    <source>
        <dbReference type="SAM" id="MobiDB-lite"/>
    </source>
</evidence>
<keyword evidence="7" id="KW-0274">FAD</keyword>
<dbReference type="Gene3D" id="1.20.990.10">
    <property type="entry name" value="NADPH-cytochrome p450 Reductase, Chain A, domain 3"/>
    <property type="match status" value="1"/>
</dbReference>
<dbReference type="Pfam" id="PF00667">
    <property type="entry name" value="FAD_binding_1"/>
    <property type="match status" value="1"/>
</dbReference>
<dbReference type="EMBL" id="JAODUP010000243">
    <property type="protein sequence ID" value="KAK2155313.1"/>
    <property type="molecule type" value="Genomic_DNA"/>
</dbReference>
<evidence type="ECO:0000256" key="7">
    <source>
        <dbReference type="ARBA" id="ARBA00022827"/>
    </source>
</evidence>
<evidence type="ECO:0000256" key="5">
    <source>
        <dbReference type="ARBA" id="ARBA00022643"/>
    </source>
</evidence>
<keyword evidence="6" id="KW-0949">S-adenosyl-L-methionine</keyword>
<keyword evidence="17" id="KW-1185">Reference proteome</keyword>
<keyword evidence="8" id="KW-0521">NADP</keyword>
<protein>
    <recommendedName>
        <fullName evidence="12">Methionine synthase reductase</fullName>
        <ecNumber evidence="11">1.16.1.8</ecNumber>
    </recommendedName>
</protein>
<evidence type="ECO:0000256" key="2">
    <source>
        <dbReference type="ARBA" id="ARBA00001974"/>
    </source>
</evidence>
<dbReference type="InterPro" id="IPR029039">
    <property type="entry name" value="Flavoprotein-like_sf"/>
</dbReference>
<dbReference type="InterPro" id="IPR001709">
    <property type="entry name" value="Flavoprot_Pyr_Nucl_cyt_Rdtase"/>
</dbReference>
<keyword evidence="4" id="KW-0285">Flavoprotein</keyword>
<proteinExistence type="predicted"/>
<feature type="region of interest" description="Disordered" evidence="13">
    <location>
        <begin position="164"/>
        <end position="191"/>
    </location>
</feature>
<dbReference type="InterPro" id="IPR017938">
    <property type="entry name" value="Riboflavin_synthase-like_b-brl"/>
</dbReference>
<keyword evidence="3" id="KW-0028">Amino-acid biosynthesis</keyword>
<dbReference type="GO" id="GO:0010181">
    <property type="term" value="F:FMN binding"/>
    <property type="evidence" value="ECO:0007669"/>
    <property type="project" value="InterPro"/>
</dbReference>
<evidence type="ECO:0000313" key="17">
    <source>
        <dbReference type="Proteomes" id="UP001208570"/>
    </source>
</evidence>
<evidence type="ECO:0000256" key="4">
    <source>
        <dbReference type="ARBA" id="ARBA00022630"/>
    </source>
</evidence>
<evidence type="ECO:0000256" key="1">
    <source>
        <dbReference type="ARBA" id="ARBA00001917"/>
    </source>
</evidence>
<dbReference type="FunFam" id="3.40.50.80:FF:000018">
    <property type="entry name" value="NADPH--cytochrome P450 reductase"/>
    <property type="match status" value="1"/>
</dbReference>
<dbReference type="GO" id="GO:0050660">
    <property type="term" value="F:flavin adenine dinucleotide binding"/>
    <property type="evidence" value="ECO:0007669"/>
    <property type="project" value="TreeGrafter"/>
</dbReference>
<dbReference type="PRINTS" id="PR00369">
    <property type="entry name" value="FLAVODOXIN"/>
</dbReference>
<accession>A0AAD9JLB3</accession>
<evidence type="ECO:0000313" key="16">
    <source>
        <dbReference type="EMBL" id="KAK2155313.1"/>
    </source>
</evidence>
<dbReference type="FunFam" id="1.20.990.10:FF:000007">
    <property type="entry name" value="Methionine synthase reductase"/>
    <property type="match status" value="1"/>
</dbReference>
<dbReference type="SUPFAM" id="SSF52343">
    <property type="entry name" value="Ferredoxin reductase-like, C-terminal NADP-linked domain"/>
    <property type="match status" value="1"/>
</dbReference>
<dbReference type="PANTHER" id="PTHR19384">
    <property type="entry name" value="NITRIC OXIDE SYNTHASE-RELATED"/>
    <property type="match status" value="1"/>
</dbReference>
<gene>
    <name evidence="16" type="ORF">LSH36_243g04004</name>
</gene>
<dbReference type="InterPro" id="IPR003097">
    <property type="entry name" value="CysJ-like_FAD-binding"/>
</dbReference>
<dbReference type="GO" id="GO:0005829">
    <property type="term" value="C:cytosol"/>
    <property type="evidence" value="ECO:0007669"/>
    <property type="project" value="TreeGrafter"/>
</dbReference>
<evidence type="ECO:0000256" key="6">
    <source>
        <dbReference type="ARBA" id="ARBA00022691"/>
    </source>
</evidence>
<dbReference type="Gene3D" id="3.40.50.80">
    <property type="entry name" value="Nucleotide-binding domain of ferredoxin-NADP reductase (FNR) module"/>
    <property type="match status" value="1"/>
</dbReference>
<dbReference type="InterPro" id="IPR001094">
    <property type="entry name" value="Flavdoxin-like"/>
</dbReference>
<dbReference type="InterPro" id="IPR039261">
    <property type="entry name" value="FNR_nucleotide-bd"/>
</dbReference>
<feature type="compositionally biased region" description="Polar residues" evidence="13">
    <location>
        <begin position="164"/>
        <end position="174"/>
    </location>
</feature>
<feature type="domain" description="FAD-binding FR-type" evidence="15">
    <location>
        <begin position="326"/>
        <end position="594"/>
    </location>
</feature>
<evidence type="ECO:0000256" key="9">
    <source>
        <dbReference type="ARBA" id="ARBA00023002"/>
    </source>
</evidence>
<reference evidence="16" key="1">
    <citation type="journal article" date="2023" name="Mol. Biol. Evol.">
        <title>Third-Generation Sequencing Reveals the Adaptive Role of the Epigenome in Three Deep-Sea Polychaetes.</title>
        <authorList>
            <person name="Perez M."/>
            <person name="Aroh O."/>
            <person name="Sun Y."/>
            <person name="Lan Y."/>
            <person name="Juniper S.K."/>
            <person name="Young C.R."/>
            <person name="Angers B."/>
            <person name="Qian P.Y."/>
        </authorList>
    </citation>
    <scope>NUCLEOTIDE SEQUENCE</scope>
    <source>
        <strain evidence="16">P08H-3</strain>
    </source>
</reference>
<dbReference type="GO" id="GO:0009086">
    <property type="term" value="P:methionine biosynthetic process"/>
    <property type="evidence" value="ECO:0007669"/>
    <property type="project" value="UniProtKB-KW"/>
</dbReference>
<dbReference type="GO" id="GO:0030586">
    <property type="term" value="F:[methionine synthase] reductase (NADPH) activity"/>
    <property type="evidence" value="ECO:0007669"/>
    <property type="project" value="UniProtKB-EC"/>
</dbReference>
<name>A0AAD9JLB3_9ANNE</name>
<evidence type="ECO:0000256" key="3">
    <source>
        <dbReference type="ARBA" id="ARBA00022605"/>
    </source>
</evidence>
<dbReference type="PROSITE" id="PS50902">
    <property type="entry name" value="FLAVODOXIN_LIKE"/>
    <property type="match status" value="1"/>
</dbReference>
<dbReference type="AlphaFoldDB" id="A0AAD9JLB3"/>
<dbReference type="Proteomes" id="UP001208570">
    <property type="component" value="Unassembled WGS sequence"/>
</dbReference>
<comment type="caution">
    <text evidence="16">The sequence shown here is derived from an EMBL/GenBank/DDBJ whole genome shotgun (WGS) entry which is preliminary data.</text>
</comment>
<dbReference type="InterPro" id="IPR017927">
    <property type="entry name" value="FAD-bd_FR_type"/>
</dbReference>
<dbReference type="Pfam" id="PF00258">
    <property type="entry name" value="Flavodoxin_1"/>
    <property type="match status" value="1"/>
</dbReference>
<dbReference type="InterPro" id="IPR008254">
    <property type="entry name" value="Flavodoxin/NO_synth"/>
</dbReference>
<keyword evidence="10" id="KW-0486">Methionine biosynthesis</keyword>
<evidence type="ECO:0000256" key="12">
    <source>
        <dbReference type="ARBA" id="ARBA00040659"/>
    </source>
</evidence>
<dbReference type="GO" id="GO:0050667">
    <property type="term" value="P:homocysteine metabolic process"/>
    <property type="evidence" value="ECO:0007669"/>
    <property type="project" value="TreeGrafter"/>
</dbReference>
<organism evidence="16 17">
    <name type="scientific">Paralvinella palmiformis</name>
    <dbReference type="NCBI Taxonomy" id="53620"/>
    <lineage>
        <taxon>Eukaryota</taxon>
        <taxon>Metazoa</taxon>
        <taxon>Spiralia</taxon>
        <taxon>Lophotrochozoa</taxon>
        <taxon>Annelida</taxon>
        <taxon>Polychaeta</taxon>
        <taxon>Sedentaria</taxon>
        <taxon>Canalipalpata</taxon>
        <taxon>Terebellida</taxon>
        <taxon>Terebelliformia</taxon>
        <taxon>Alvinellidae</taxon>
        <taxon>Paralvinella</taxon>
    </lineage>
</organism>
<sequence>MTHGKSNRFLLLYASQTGQAKAIAEEVAEKAVKHGLRPDLNCVSNTEKKFWLERESCTVLVSSTTGEGDPPDTALKFWKRLKKKTLPDDHLGHLNYILLGLGDSNYTNFCNFPKNVDQRLTELGAKKIIPSTFADDAVGLEVAVEPWMDDQIFPALRKHLGLSNDQTSDGNSLADSDPEASSVVDPDHMQDTLNNRSVTQDVHENGSSMPDGDNTVTNAESMDNQPVIESSGNDTQTILDDAEESDAKSKVIIEANQTEPCTSELQLENEDVEENLVRSLPPLSECSLNIPACPPRFLSLKYDQDIQLNVKSLPIQNNYPFPSAKTDIQRVTIASAEVLTGCDALKTALKLTLDISSTGWRYEPGDSFSIVCVNPDHEVDQLLNRLEVFEYADCLCEISVIEETKKRNAAIPAYLGENGTLRYWLRTTLDIRSVPKKAFLRALVEHTTDPGEKRRLQELCSKQGADHYARFLRQPNLGLIDVLLNFSSCKPPIALLLEHLPRLLPRSYSSTSCFEVKPGWLDFVFNIIEIPAGSGRVEAKQGICTGMLSSLCKPLLQSTCTNVSELTEHVKTLSLKEPIQIPVFLRGNQSFHPPADLSIPLIMIGPGTGVAPFIGFLQQRELSLQSVSDRGSVGETWLFFGCRHKDRDFIFRNELESFAEKKVLSHLEVCFSRESPEGCGPRYVQDNLLLHSTDVVTLILENSAEVFVCGDANNMAKDVKQAFVKAIETEKGLSAKEAEAAVFDMLMNRRYHEDVWS</sequence>